<dbReference type="EMBL" id="CP048993">
    <property type="protein sequence ID" value="QID81233.1"/>
    <property type="molecule type" value="Genomic_DNA"/>
</dbReference>
<dbReference type="OrthoDB" id="419537at2759"/>
<evidence type="ECO:0000313" key="3">
    <source>
        <dbReference type="EMBL" id="QID81233.1"/>
    </source>
</evidence>
<name>A0A6C1DX82_SACPS</name>
<comment type="subcellular location">
    <subcellularLocation>
        <location evidence="1">Nucleus</location>
    </subcellularLocation>
</comment>
<dbReference type="Pfam" id="PF04005">
    <property type="entry name" value="Hus1"/>
    <property type="match status" value="1"/>
</dbReference>
<accession>A0A6C1DX82</accession>
<dbReference type="PANTHER" id="PTHR12900">
    <property type="entry name" value="MITOTIC AND DNA DAMAGE CHECKPOINT PROTEIN HUS1"/>
    <property type="match status" value="1"/>
</dbReference>
<dbReference type="Gene3D" id="3.70.10.10">
    <property type="match status" value="1"/>
</dbReference>
<dbReference type="GO" id="GO:0030896">
    <property type="term" value="C:checkpoint clamp complex"/>
    <property type="evidence" value="ECO:0007669"/>
    <property type="project" value="InterPro"/>
</dbReference>
<dbReference type="AlphaFoldDB" id="A0A6C1DX82"/>
<keyword evidence="4" id="KW-1185">Reference proteome</keyword>
<keyword evidence="2" id="KW-0539">Nucleus</keyword>
<evidence type="ECO:0000256" key="2">
    <source>
        <dbReference type="ARBA" id="ARBA00023242"/>
    </source>
</evidence>
<dbReference type="GO" id="GO:0044778">
    <property type="term" value="P:meiotic DNA integrity checkpoint signaling"/>
    <property type="evidence" value="ECO:0007669"/>
    <property type="project" value="TreeGrafter"/>
</dbReference>
<organism evidence="3 4">
    <name type="scientific">Saccharomyces pastorianus</name>
    <name type="common">Lager yeast</name>
    <name type="synonym">Saccharomyces cerevisiae x Saccharomyces eubayanus</name>
    <dbReference type="NCBI Taxonomy" id="27292"/>
    <lineage>
        <taxon>Eukaryota</taxon>
        <taxon>Fungi</taxon>
        <taxon>Dikarya</taxon>
        <taxon>Ascomycota</taxon>
        <taxon>Saccharomycotina</taxon>
        <taxon>Saccharomycetes</taxon>
        <taxon>Saccharomycetales</taxon>
        <taxon>Saccharomycetaceae</taxon>
        <taxon>Saccharomyces</taxon>
    </lineage>
</organism>
<dbReference type="GO" id="GO:0000724">
    <property type="term" value="P:double-strand break repair via homologous recombination"/>
    <property type="evidence" value="ECO:0007669"/>
    <property type="project" value="TreeGrafter"/>
</dbReference>
<gene>
    <name evidence="3" type="primary">MEC3_1</name>
    <name evidence="3" type="ORF">GRS66_003599</name>
</gene>
<protein>
    <submittedName>
        <fullName evidence="3">Mitosis entry checkpoint</fullName>
    </submittedName>
</protein>
<evidence type="ECO:0000313" key="4">
    <source>
        <dbReference type="Proteomes" id="UP000501346"/>
    </source>
</evidence>
<dbReference type="GO" id="GO:0033314">
    <property type="term" value="P:mitotic DNA replication checkpoint signaling"/>
    <property type="evidence" value="ECO:0007669"/>
    <property type="project" value="TreeGrafter"/>
</dbReference>
<reference evidence="3 4" key="1">
    <citation type="journal article" date="2019" name="BMC Genomics">
        <title>Chromosome level assembly and comparative genome analysis confirm lager-brewing yeasts originated from a single hybridization.</title>
        <authorList>
            <person name="Salazar A.N."/>
            <person name="Gorter de Vries A.R."/>
            <person name="van den Broek M."/>
            <person name="Brouwers N."/>
            <person name="de la Torre Cortes P."/>
            <person name="Kuijpers N.G.A."/>
            <person name="Daran J.G."/>
            <person name="Abeel T."/>
        </authorList>
    </citation>
    <scope>NUCLEOTIDE SEQUENCE [LARGE SCALE GENOMIC DNA]</scope>
    <source>
        <strain evidence="3 4">CBS 1483</strain>
    </source>
</reference>
<dbReference type="InterPro" id="IPR007150">
    <property type="entry name" value="HUS1/Mec3"/>
</dbReference>
<dbReference type="GO" id="GO:0035861">
    <property type="term" value="C:site of double-strand break"/>
    <property type="evidence" value="ECO:0007669"/>
    <property type="project" value="TreeGrafter"/>
</dbReference>
<sequence length="474" mass="53172">MKLKLIVNGCEAPDDYKLLRTTINTVASLRKTAILRFNSERLTIISTPKSSLNSSNNGTILRGDTGQLWCTIPHDVFRLYTVISARELNTITMECNCDSLLSVFKRYDRVMNQGSSSNMIIKLQSMPEWNTNNGTLSGGTAGGVDTTSKPNPICALGITFEEIVHTSGPNDAIVMNGGVDEHNGLPTTVGTGNLLASNKVIMHSFKVPVKLLFRAQDTRIQEPMINYIQLMMYKLPPISGEFGSAFHGFIRRVERYSNVNHIHLMGVKKKEHGNEGDDVELKIIVNELDWHLEICWNGPLDSVIQRQEGLTDNPSQNQHIDTDGRQEEGSLPIIEADKPMSSLYTNTRDREMEENIRYDEDLLRIEDSSIADTRGNIYTADTSGDTEFNDISVMVEKAEQESSSTHEVIIRCKDWKVCSKLYAAFEEVVLAISHDESCVFHCSLDRGSLEDSEEVEKPRERGQIIYYIARSKGL</sequence>
<dbReference type="Proteomes" id="UP000501346">
    <property type="component" value="Chromosome ScXII"/>
</dbReference>
<proteinExistence type="predicted"/>
<dbReference type="GO" id="GO:0000723">
    <property type="term" value="P:telomere maintenance"/>
    <property type="evidence" value="ECO:0007669"/>
    <property type="project" value="TreeGrafter"/>
</dbReference>
<dbReference type="GO" id="GO:0006289">
    <property type="term" value="P:nucleotide-excision repair"/>
    <property type="evidence" value="ECO:0007669"/>
    <property type="project" value="TreeGrafter"/>
</dbReference>
<dbReference type="GO" id="GO:0031573">
    <property type="term" value="P:mitotic intra-S DNA damage checkpoint signaling"/>
    <property type="evidence" value="ECO:0007669"/>
    <property type="project" value="TreeGrafter"/>
</dbReference>
<evidence type="ECO:0000256" key="1">
    <source>
        <dbReference type="ARBA" id="ARBA00004123"/>
    </source>
</evidence>
<dbReference type="PANTHER" id="PTHR12900:SF0">
    <property type="entry name" value="CHECKPOINT PROTEIN"/>
    <property type="match status" value="1"/>
</dbReference>